<dbReference type="Gramene" id="AET6Gv20754500.6">
    <property type="protein sequence ID" value="AET6Gv20754500.6"/>
    <property type="gene ID" value="AET6Gv20754500"/>
</dbReference>
<reference evidence="3" key="2">
    <citation type="journal article" date="2017" name="Nat. Plants">
        <title>The Aegilops tauschii genome reveals multiple impacts of transposons.</title>
        <authorList>
            <person name="Zhao G."/>
            <person name="Zou C."/>
            <person name="Li K."/>
            <person name="Wang K."/>
            <person name="Li T."/>
            <person name="Gao L."/>
            <person name="Zhang X."/>
            <person name="Wang H."/>
            <person name="Yang Z."/>
            <person name="Liu X."/>
            <person name="Jiang W."/>
            <person name="Mao L."/>
            <person name="Kong X."/>
            <person name="Jiao Y."/>
            <person name="Jia J."/>
        </authorList>
    </citation>
    <scope>NUCLEOTIDE SEQUENCE [LARGE SCALE GENOMIC DNA]</scope>
    <source>
        <strain evidence="3">cv. AL8/78</strain>
    </source>
</reference>
<feature type="chain" id="PRO_5019562980" evidence="1">
    <location>
        <begin position="21"/>
        <end position="58"/>
    </location>
</feature>
<evidence type="ECO:0000313" key="2">
    <source>
        <dbReference type="EnsemblPlants" id="AET6Gv20754500.6"/>
    </source>
</evidence>
<feature type="signal peptide" evidence="1">
    <location>
        <begin position="1"/>
        <end position="20"/>
    </location>
</feature>
<reference evidence="2" key="3">
    <citation type="journal article" date="2017" name="Nature">
        <title>Genome sequence of the progenitor of the wheat D genome Aegilops tauschii.</title>
        <authorList>
            <person name="Luo M.C."/>
            <person name="Gu Y.Q."/>
            <person name="Puiu D."/>
            <person name="Wang H."/>
            <person name="Twardziok S.O."/>
            <person name="Deal K.R."/>
            <person name="Huo N."/>
            <person name="Zhu T."/>
            <person name="Wang L."/>
            <person name="Wang Y."/>
            <person name="McGuire P.E."/>
            <person name="Liu S."/>
            <person name="Long H."/>
            <person name="Ramasamy R.K."/>
            <person name="Rodriguez J.C."/>
            <person name="Van S.L."/>
            <person name="Yuan L."/>
            <person name="Wang Z."/>
            <person name="Xia Z."/>
            <person name="Xiao L."/>
            <person name="Anderson O.D."/>
            <person name="Ouyang S."/>
            <person name="Liang Y."/>
            <person name="Zimin A.V."/>
            <person name="Pertea G."/>
            <person name="Qi P."/>
            <person name="Bennetzen J.L."/>
            <person name="Dai X."/>
            <person name="Dawson M.W."/>
            <person name="Muller H.G."/>
            <person name="Kugler K."/>
            <person name="Rivarola-Duarte L."/>
            <person name="Spannagl M."/>
            <person name="Mayer K.F.X."/>
            <person name="Lu F.H."/>
            <person name="Bevan M.W."/>
            <person name="Leroy P."/>
            <person name="Li P."/>
            <person name="You F.M."/>
            <person name="Sun Q."/>
            <person name="Liu Z."/>
            <person name="Lyons E."/>
            <person name="Wicker T."/>
            <person name="Salzberg S.L."/>
            <person name="Devos K.M."/>
            <person name="Dvorak J."/>
        </authorList>
    </citation>
    <scope>NUCLEOTIDE SEQUENCE [LARGE SCALE GENOMIC DNA]</scope>
    <source>
        <strain evidence="2">cv. AL8/78</strain>
    </source>
</reference>
<reference evidence="2" key="5">
    <citation type="journal article" date="2021" name="G3 (Bethesda)">
        <title>Aegilops tauschii genome assembly Aet v5.0 features greater sequence contiguity and improved annotation.</title>
        <authorList>
            <person name="Wang L."/>
            <person name="Zhu T."/>
            <person name="Rodriguez J.C."/>
            <person name="Deal K.R."/>
            <person name="Dubcovsky J."/>
            <person name="McGuire P.E."/>
            <person name="Lux T."/>
            <person name="Spannagl M."/>
            <person name="Mayer K.F.X."/>
            <person name="Baldrich P."/>
            <person name="Meyers B.C."/>
            <person name="Huo N."/>
            <person name="Gu Y.Q."/>
            <person name="Zhou H."/>
            <person name="Devos K.M."/>
            <person name="Bennetzen J.L."/>
            <person name="Unver T."/>
            <person name="Budak H."/>
            <person name="Gulick P.J."/>
            <person name="Galiba G."/>
            <person name="Kalapos B."/>
            <person name="Nelson D.R."/>
            <person name="Li P."/>
            <person name="You F.M."/>
            <person name="Luo M.C."/>
            <person name="Dvorak J."/>
        </authorList>
    </citation>
    <scope>NUCLEOTIDE SEQUENCE [LARGE SCALE GENOMIC DNA]</scope>
    <source>
        <strain evidence="2">cv. AL8/78</strain>
    </source>
</reference>
<proteinExistence type="predicted"/>
<sequence>CGNCTWQCLFLMQMCNVSNSYCIYLFRELLTVTKISIPVNLNSHEFWYIELSSCVYFT</sequence>
<reference evidence="2" key="4">
    <citation type="submission" date="2019-03" db="UniProtKB">
        <authorList>
            <consortium name="EnsemblPlants"/>
        </authorList>
    </citation>
    <scope>IDENTIFICATION</scope>
</reference>
<evidence type="ECO:0000313" key="3">
    <source>
        <dbReference type="Proteomes" id="UP000015105"/>
    </source>
</evidence>
<accession>A0A453PJP7</accession>
<keyword evidence="1" id="KW-0732">Signal</keyword>
<keyword evidence="3" id="KW-1185">Reference proteome</keyword>
<name>A0A453PJP7_AEGTS</name>
<protein>
    <submittedName>
        <fullName evidence="2">Uncharacterized protein</fullName>
    </submittedName>
</protein>
<reference evidence="3" key="1">
    <citation type="journal article" date="2014" name="Science">
        <title>Ancient hybridizations among the ancestral genomes of bread wheat.</title>
        <authorList>
            <consortium name="International Wheat Genome Sequencing Consortium,"/>
            <person name="Marcussen T."/>
            <person name="Sandve S.R."/>
            <person name="Heier L."/>
            <person name="Spannagl M."/>
            <person name="Pfeifer M."/>
            <person name="Jakobsen K.S."/>
            <person name="Wulff B.B."/>
            <person name="Steuernagel B."/>
            <person name="Mayer K.F."/>
            <person name="Olsen O.A."/>
        </authorList>
    </citation>
    <scope>NUCLEOTIDE SEQUENCE [LARGE SCALE GENOMIC DNA]</scope>
    <source>
        <strain evidence="3">cv. AL8/78</strain>
    </source>
</reference>
<dbReference type="AlphaFoldDB" id="A0A453PJP7"/>
<dbReference type="Proteomes" id="UP000015105">
    <property type="component" value="Chromosome 6D"/>
</dbReference>
<dbReference type="EnsemblPlants" id="AET6Gv20754500.6">
    <property type="protein sequence ID" value="AET6Gv20754500.6"/>
    <property type="gene ID" value="AET6Gv20754500"/>
</dbReference>
<organism evidence="2 3">
    <name type="scientific">Aegilops tauschii subsp. strangulata</name>
    <name type="common">Goatgrass</name>
    <dbReference type="NCBI Taxonomy" id="200361"/>
    <lineage>
        <taxon>Eukaryota</taxon>
        <taxon>Viridiplantae</taxon>
        <taxon>Streptophyta</taxon>
        <taxon>Embryophyta</taxon>
        <taxon>Tracheophyta</taxon>
        <taxon>Spermatophyta</taxon>
        <taxon>Magnoliopsida</taxon>
        <taxon>Liliopsida</taxon>
        <taxon>Poales</taxon>
        <taxon>Poaceae</taxon>
        <taxon>BOP clade</taxon>
        <taxon>Pooideae</taxon>
        <taxon>Triticodae</taxon>
        <taxon>Triticeae</taxon>
        <taxon>Triticinae</taxon>
        <taxon>Aegilops</taxon>
    </lineage>
</organism>
<evidence type="ECO:0000256" key="1">
    <source>
        <dbReference type="SAM" id="SignalP"/>
    </source>
</evidence>